<dbReference type="OrthoDB" id="3799274at2759"/>
<feature type="compositionally biased region" description="Basic and acidic residues" evidence="1">
    <location>
        <begin position="1"/>
        <end position="10"/>
    </location>
</feature>
<feature type="region of interest" description="Disordered" evidence="1">
    <location>
        <begin position="1"/>
        <end position="107"/>
    </location>
</feature>
<reference evidence="2" key="1">
    <citation type="submission" date="2022-10" db="EMBL/GenBank/DDBJ databases">
        <title>Tapping the CABI collections for fungal endophytes: first genome assemblies for Collariella, Neodidymelliopsis, Ascochyta clinopodiicola, Didymella pomorum, Didymosphaeria variabile, Neocosmospora piperis and Neocucurbitaria cava.</title>
        <authorList>
            <person name="Hill R."/>
        </authorList>
    </citation>
    <scope>NUCLEOTIDE SEQUENCE</scope>
    <source>
        <strain evidence="2">IMI 356814</strain>
    </source>
</reference>
<name>A0A9W9CPZ7_9PLEO</name>
<keyword evidence="3" id="KW-1185">Reference proteome</keyword>
<proteinExistence type="predicted"/>
<accession>A0A9W9CPZ7</accession>
<evidence type="ECO:0000256" key="1">
    <source>
        <dbReference type="SAM" id="MobiDB-lite"/>
    </source>
</evidence>
<gene>
    <name evidence="2" type="ORF">N0V83_002934</name>
</gene>
<organism evidence="2 3">
    <name type="scientific">Neocucurbitaria cava</name>
    <dbReference type="NCBI Taxonomy" id="798079"/>
    <lineage>
        <taxon>Eukaryota</taxon>
        <taxon>Fungi</taxon>
        <taxon>Dikarya</taxon>
        <taxon>Ascomycota</taxon>
        <taxon>Pezizomycotina</taxon>
        <taxon>Dothideomycetes</taxon>
        <taxon>Pleosporomycetidae</taxon>
        <taxon>Pleosporales</taxon>
        <taxon>Pleosporineae</taxon>
        <taxon>Cucurbitariaceae</taxon>
        <taxon>Neocucurbitaria</taxon>
    </lineage>
</organism>
<feature type="compositionally biased region" description="Basic and acidic residues" evidence="1">
    <location>
        <begin position="54"/>
        <end position="70"/>
    </location>
</feature>
<comment type="caution">
    <text evidence="2">The sequence shown here is derived from an EMBL/GenBank/DDBJ whole genome shotgun (WGS) entry which is preliminary data.</text>
</comment>
<dbReference type="Proteomes" id="UP001140560">
    <property type="component" value="Unassembled WGS sequence"/>
</dbReference>
<sequence>MPRFPSKDPEDAADFSWDTFPPAPPEAADWQPDPESIARPGNLPDPRFSQLPDPRFHRNPCERVRREAYTRKAPTSSRPAHVAASLDSASASPAVGGANLARSERNPGLASVFRASGRARELESDFSPSPSTCSFGSSADFMTSPYDASSKLVTSSTAPPATAAKGTMENFPFTAYNSPSSLASNDSRKIVSRSKSARPAWAAPLDKLLAEEIRAAPTIPTKLPTQPVKAASGSVPPHLRKSRWATDGTKGSSLDPAAKTYKPSMSQHGKTPLSPIKETLNTESHDQEEGKRDDWALAWEMATTDLDLDDAKGLELQATLLSEYNSEPPGPTPPLAPLPVKSHPFMNHDHWMKTRMVLIMEEELDLSKRATKRELMAMTDDEIDRYYTKVSSAHKHWWEAEQRYIMDDADKSE</sequence>
<feature type="region of interest" description="Disordered" evidence="1">
    <location>
        <begin position="223"/>
        <end position="291"/>
    </location>
</feature>
<dbReference type="AlphaFoldDB" id="A0A9W9CPZ7"/>
<evidence type="ECO:0000313" key="2">
    <source>
        <dbReference type="EMBL" id="KAJ4374193.1"/>
    </source>
</evidence>
<protein>
    <submittedName>
        <fullName evidence="2">Uncharacterized protein</fullName>
    </submittedName>
</protein>
<feature type="compositionally biased region" description="Low complexity" evidence="1">
    <location>
        <begin position="80"/>
        <end position="94"/>
    </location>
</feature>
<evidence type="ECO:0000313" key="3">
    <source>
        <dbReference type="Proteomes" id="UP001140560"/>
    </source>
</evidence>
<dbReference type="EMBL" id="JAPEUY010000004">
    <property type="protein sequence ID" value="KAJ4374193.1"/>
    <property type="molecule type" value="Genomic_DNA"/>
</dbReference>